<evidence type="ECO:0000313" key="11">
    <source>
        <dbReference type="Proteomes" id="UP001497497"/>
    </source>
</evidence>
<dbReference type="GO" id="GO:0004879">
    <property type="term" value="F:nuclear receptor activity"/>
    <property type="evidence" value="ECO:0007669"/>
    <property type="project" value="TreeGrafter"/>
</dbReference>
<keyword evidence="5" id="KW-0238">DNA-binding</keyword>
<feature type="domain" description="Nuclear receptor" evidence="9">
    <location>
        <begin position="34"/>
        <end position="110"/>
    </location>
</feature>
<dbReference type="FunFam" id="3.30.50.10:FF:000056">
    <property type="entry name" value="Peroxisome proliferator-activated receptor gamma"/>
    <property type="match status" value="1"/>
</dbReference>
<keyword evidence="11" id="KW-1185">Reference proteome</keyword>
<dbReference type="InterPro" id="IPR050234">
    <property type="entry name" value="Nuclear_hormone_rcpt_NR1"/>
</dbReference>
<evidence type="ECO:0000256" key="2">
    <source>
        <dbReference type="ARBA" id="ARBA00022771"/>
    </source>
</evidence>
<dbReference type="SMART" id="SM00399">
    <property type="entry name" value="ZnF_C4"/>
    <property type="match status" value="1"/>
</dbReference>
<dbReference type="PRINTS" id="PR00047">
    <property type="entry name" value="STROIDFINGER"/>
</dbReference>
<keyword evidence="2" id="KW-0863">Zinc-finger</keyword>
<evidence type="ECO:0000256" key="5">
    <source>
        <dbReference type="ARBA" id="ARBA00023125"/>
    </source>
</evidence>
<dbReference type="GO" id="GO:0008270">
    <property type="term" value="F:zinc ion binding"/>
    <property type="evidence" value="ECO:0007669"/>
    <property type="project" value="UniProtKB-KW"/>
</dbReference>
<evidence type="ECO:0000256" key="1">
    <source>
        <dbReference type="ARBA" id="ARBA00022723"/>
    </source>
</evidence>
<dbReference type="SUPFAM" id="SSF57716">
    <property type="entry name" value="Glucocorticoid receptor-like (DNA-binding domain)"/>
    <property type="match status" value="1"/>
</dbReference>
<keyword evidence="7" id="KW-0675">Receptor</keyword>
<keyword evidence="1" id="KW-0479">Metal-binding</keyword>
<dbReference type="InterPro" id="IPR001628">
    <property type="entry name" value="Znf_hrmn_rcpt"/>
</dbReference>
<evidence type="ECO:0000256" key="6">
    <source>
        <dbReference type="ARBA" id="ARBA00023163"/>
    </source>
</evidence>
<dbReference type="InterPro" id="IPR013088">
    <property type="entry name" value="Znf_NHR/GATA"/>
</dbReference>
<dbReference type="GO" id="GO:0000122">
    <property type="term" value="P:negative regulation of transcription by RNA polymerase II"/>
    <property type="evidence" value="ECO:0007669"/>
    <property type="project" value="TreeGrafter"/>
</dbReference>
<dbReference type="PANTHER" id="PTHR24082">
    <property type="entry name" value="NUCLEAR HORMONE RECEPTOR"/>
    <property type="match status" value="1"/>
</dbReference>
<evidence type="ECO:0000313" key="10">
    <source>
        <dbReference type="EMBL" id="CAL1534507.1"/>
    </source>
</evidence>
<dbReference type="Gene3D" id="3.30.50.10">
    <property type="entry name" value="Erythroid Transcription Factor GATA-1, subunit A"/>
    <property type="match status" value="1"/>
</dbReference>
<dbReference type="GO" id="GO:0000978">
    <property type="term" value="F:RNA polymerase II cis-regulatory region sequence-specific DNA binding"/>
    <property type="evidence" value="ECO:0007669"/>
    <property type="project" value="TreeGrafter"/>
</dbReference>
<dbReference type="GO" id="GO:0045944">
    <property type="term" value="P:positive regulation of transcription by RNA polymerase II"/>
    <property type="evidence" value="ECO:0007669"/>
    <property type="project" value="TreeGrafter"/>
</dbReference>
<name>A0AAV2HLD9_LYMST</name>
<accession>A0AAV2HLD9</accession>
<dbReference type="Gene3D" id="1.10.565.10">
    <property type="entry name" value="Retinoid X Receptor"/>
    <property type="match status" value="1"/>
</dbReference>
<dbReference type="InterPro" id="IPR001723">
    <property type="entry name" value="Nuclear_hrmn_rcpt"/>
</dbReference>
<evidence type="ECO:0000256" key="3">
    <source>
        <dbReference type="ARBA" id="ARBA00022833"/>
    </source>
</evidence>
<dbReference type="SUPFAM" id="SSF48508">
    <property type="entry name" value="Nuclear receptor ligand-binding domain"/>
    <property type="match status" value="1"/>
</dbReference>
<evidence type="ECO:0000256" key="8">
    <source>
        <dbReference type="ARBA" id="ARBA00023242"/>
    </source>
</evidence>
<dbReference type="AlphaFoldDB" id="A0AAV2HLD9"/>
<dbReference type="PRINTS" id="PR00398">
    <property type="entry name" value="STRDHORMONER"/>
</dbReference>
<dbReference type="PROSITE" id="PS00031">
    <property type="entry name" value="NUCLEAR_REC_DBD_1"/>
    <property type="match status" value="1"/>
</dbReference>
<keyword evidence="6" id="KW-0804">Transcription</keyword>
<dbReference type="Pfam" id="PF00105">
    <property type="entry name" value="zf-C4"/>
    <property type="match status" value="1"/>
</dbReference>
<keyword evidence="4" id="KW-0805">Transcription regulation</keyword>
<dbReference type="Proteomes" id="UP001497497">
    <property type="component" value="Unassembled WGS sequence"/>
</dbReference>
<dbReference type="GO" id="GO:0009755">
    <property type="term" value="P:hormone-mediated signaling pathway"/>
    <property type="evidence" value="ECO:0007669"/>
    <property type="project" value="TreeGrafter"/>
</dbReference>
<evidence type="ECO:0000256" key="4">
    <source>
        <dbReference type="ARBA" id="ARBA00023015"/>
    </source>
</evidence>
<comment type="caution">
    <text evidence="10">The sequence shown here is derived from an EMBL/GenBank/DDBJ whole genome shotgun (WGS) entry which is preliminary data.</text>
</comment>
<dbReference type="InterPro" id="IPR035500">
    <property type="entry name" value="NHR-like_dom_sf"/>
</dbReference>
<sequence length="252" mass="29082">MQACVYLDKWMDKLPKLSKHKNLFPKSATPGEGHILCKICGDKASGFHYGVFSCEGCKGFFRRTIRHQLTYKPCDTPSQCLIMRISRNRCQYCRLQKCISSGMSHEAVRLGRCPKKSRPSSSSFFMLPQTQHGHVDLDRQTEQMVLYIHESYRSALRTFGLVAFTMQPQEIERCQQSFPITFYTQYIPSVVRFITTMAKKIPQFLDISLADQRALIKGCILEIAFIHNTAHVKLEEDLWTDDKLSFSLSYTK</sequence>
<reference evidence="10 11" key="1">
    <citation type="submission" date="2024-04" db="EMBL/GenBank/DDBJ databases">
        <authorList>
            <consortium name="Genoscope - CEA"/>
            <person name="William W."/>
        </authorList>
    </citation>
    <scope>NUCLEOTIDE SEQUENCE [LARGE SCALE GENOMIC DNA]</scope>
</reference>
<evidence type="ECO:0000256" key="7">
    <source>
        <dbReference type="ARBA" id="ARBA00023170"/>
    </source>
</evidence>
<evidence type="ECO:0000259" key="9">
    <source>
        <dbReference type="PROSITE" id="PS51030"/>
    </source>
</evidence>
<keyword evidence="3" id="KW-0862">Zinc</keyword>
<dbReference type="GO" id="GO:0030154">
    <property type="term" value="P:cell differentiation"/>
    <property type="evidence" value="ECO:0007669"/>
    <property type="project" value="TreeGrafter"/>
</dbReference>
<dbReference type="EMBL" id="CAXITT010000174">
    <property type="protein sequence ID" value="CAL1534507.1"/>
    <property type="molecule type" value="Genomic_DNA"/>
</dbReference>
<dbReference type="PANTHER" id="PTHR24082:SF473">
    <property type="entry name" value="ECDYSONE-INDUCED PROTEIN 75B, ISOFORM B"/>
    <property type="match status" value="1"/>
</dbReference>
<keyword evidence="8" id="KW-0539">Nucleus</keyword>
<gene>
    <name evidence="10" type="ORF">GSLYS_00008467001</name>
</gene>
<organism evidence="10 11">
    <name type="scientific">Lymnaea stagnalis</name>
    <name type="common">Great pond snail</name>
    <name type="synonym">Helix stagnalis</name>
    <dbReference type="NCBI Taxonomy" id="6523"/>
    <lineage>
        <taxon>Eukaryota</taxon>
        <taxon>Metazoa</taxon>
        <taxon>Spiralia</taxon>
        <taxon>Lophotrochozoa</taxon>
        <taxon>Mollusca</taxon>
        <taxon>Gastropoda</taxon>
        <taxon>Heterobranchia</taxon>
        <taxon>Euthyneura</taxon>
        <taxon>Panpulmonata</taxon>
        <taxon>Hygrophila</taxon>
        <taxon>Lymnaeoidea</taxon>
        <taxon>Lymnaeidae</taxon>
        <taxon>Lymnaea</taxon>
    </lineage>
</organism>
<proteinExistence type="predicted"/>
<dbReference type="PROSITE" id="PS51030">
    <property type="entry name" value="NUCLEAR_REC_DBD_2"/>
    <property type="match status" value="1"/>
</dbReference>
<protein>
    <recommendedName>
        <fullName evidence="9">Nuclear receptor domain-containing protein</fullName>
    </recommendedName>
</protein>